<reference evidence="3" key="1">
    <citation type="journal article" date="2005" name="Nature">
        <title>The map-based sequence of the rice genome.</title>
        <authorList>
            <consortium name="International rice genome sequencing project (IRGSP)"/>
            <person name="Matsumoto T."/>
            <person name="Wu J."/>
            <person name="Kanamori H."/>
            <person name="Katayose Y."/>
            <person name="Fujisawa M."/>
            <person name="Namiki N."/>
            <person name="Mizuno H."/>
            <person name="Yamamoto K."/>
            <person name="Antonio B.A."/>
            <person name="Baba T."/>
            <person name="Sakata K."/>
            <person name="Nagamura Y."/>
            <person name="Aoki H."/>
            <person name="Arikawa K."/>
            <person name="Arita K."/>
            <person name="Bito T."/>
            <person name="Chiden Y."/>
            <person name="Fujitsuka N."/>
            <person name="Fukunaka R."/>
            <person name="Hamada M."/>
            <person name="Harada C."/>
            <person name="Hayashi A."/>
            <person name="Hijishita S."/>
            <person name="Honda M."/>
            <person name="Hosokawa S."/>
            <person name="Ichikawa Y."/>
            <person name="Idonuma A."/>
            <person name="Iijima M."/>
            <person name="Ikeda M."/>
            <person name="Ikeno M."/>
            <person name="Ito K."/>
            <person name="Ito S."/>
            <person name="Ito T."/>
            <person name="Ito Y."/>
            <person name="Ito Y."/>
            <person name="Iwabuchi A."/>
            <person name="Kamiya K."/>
            <person name="Karasawa W."/>
            <person name="Kurita K."/>
            <person name="Katagiri S."/>
            <person name="Kikuta A."/>
            <person name="Kobayashi H."/>
            <person name="Kobayashi N."/>
            <person name="Machita K."/>
            <person name="Maehara T."/>
            <person name="Masukawa M."/>
            <person name="Mizubayashi T."/>
            <person name="Mukai Y."/>
            <person name="Nagasaki H."/>
            <person name="Nagata Y."/>
            <person name="Naito S."/>
            <person name="Nakashima M."/>
            <person name="Nakama Y."/>
            <person name="Nakamichi Y."/>
            <person name="Nakamura M."/>
            <person name="Meguro A."/>
            <person name="Negishi M."/>
            <person name="Ohta I."/>
            <person name="Ohta T."/>
            <person name="Okamoto M."/>
            <person name="Ono N."/>
            <person name="Saji S."/>
            <person name="Sakaguchi M."/>
            <person name="Sakai K."/>
            <person name="Shibata M."/>
            <person name="Shimokawa T."/>
            <person name="Song J."/>
            <person name="Takazaki Y."/>
            <person name="Terasawa K."/>
            <person name="Tsugane M."/>
            <person name="Tsuji K."/>
            <person name="Ueda S."/>
            <person name="Waki K."/>
            <person name="Yamagata H."/>
            <person name="Yamamoto M."/>
            <person name="Yamamoto S."/>
            <person name="Yamane H."/>
            <person name="Yoshiki S."/>
            <person name="Yoshihara R."/>
            <person name="Yukawa K."/>
            <person name="Zhong H."/>
            <person name="Yano M."/>
            <person name="Yuan Q."/>
            <person name="Ouyang S."/>
            <person name="Liu J."/>
            <person name="Jones K.M."/>
            <person name="Gansberger K."/>
            <person name="Moffat K."/>
            <person name="Hill J."/>
            <person name="Bera J."/>
            <person name="Fadrosh D."/>
            <person name="Jin S."/>
            <person name="Johri S."/>
            <person name="Kim M."/>
            <person name="Overton L."/>
            <person name="Reardon M."/>
            <person name="Tsitrin T."/>
            <person name="Vuong H."/>
            <person name="Weaver B."/>
            <person name="Ciecko A."/>
            <person name="Tallon L."/>
            <person name="Jackson J."/>
            <person name="Pai G."/>
            <person name="Aken S.V."/>
            <person name="Utterback T."/>
            <person name="Reidmuller S."/>
            <person name="Feldblyum T."/>
            <person name="Hsiao J."/>
            <person name="Zismann V."/>
            <person name="Iobst S."/>
            <person name="de Vazeille A.R."/>
            <person name="Buell C.R."/>
            <person name="Ying K."/>
            <person name="Li Y."/>
            <person name="Lu T."/>
            <person name="Huang Y."/>
            <person name="Zhao Q."/>
            <person name="Feng Q."/>
            <person name="Zhang L."/>
            <person name="Zhu J."/>
            <person name="Weng Q."/>
            <person name="Mu J."/>
            <person name="Lu Y."/>
            <person name="Fan D."/>
            <person name="Liu Y."/>
            <person name="Guan J."/>
            <person name="Zhang Y."/>
            <person name="Yu S."/>
            <person name="Liu X."/>
            <person name="Zhang Y."/>
            <person name="Hong G."/>
            <person name="Han B."/>
            <person name="Choisne N."/>
            <person name="Demange N."/>
            <person name="Orjeda G."/>
            <person name="Samain S."/>
            <person name="Cattolico L."/>
            <person name="Pelletier E."/>
            <person name="Couloux A."/>
            <person name="Segurens B."/>
            <person name="Wincker P."/>
            <person name="D'Hont A."/>
            <person name="Scarpelli C."/>
            <person name="Weissenbach J."/>
            <person name="Salanoubat M."/>
            <person name="Quetier F."/>
            <person name="Yu Y."/>
            <person name="Kim H.R."/>
            <person name="Rambo T."/>
            <person name="Currie J."/>
            <person name="Collura K."/>
            <person name="Luo M."/>
            <person name="Yang T."/>
            <person name="Ammiraju J.S.S."/>
            <person name="Engler F."/>
            <person name="Soderlund C."/>
            <person name="Wing R.A."/>
            <person name="Palmer L.E."/>
            <person name="de la Bastide M."/>
            <person name="Spiegel L."/>
            <person name="Nascimento L."/>
            <person name="Zutavern T."/>
            <person name="O'Shaughnessy A."/>
            <person name="Dike S."/>
            <person name="Dedhia N."/>
            <person name="Preston R."/>
            <person name="Balija V."/>
            <person name="McCombie W.R."/>
            <person name="Chow T."/>
            <person name="Chen H."/>
            <person name="Chung M."/>
            <person name="Chen C."/>
            <person name="Shaw J."/>
            <person name="Wu H."/>
            <person name="Hsiao K."/>
            <person name="Chao Y."/>
            <person name="Chu M."/>
            <person name="Cheng C."/>
            <person name="Hour A."/>
            <person name="Lee P."/>
            <person name="Lin S."/>
            <person name="Lin Y."/>
            <person name="Liou J."/>
            <person name="Liu S."/>
            <person name="Hsing Y."/>
            <person name="Raghuvanshi S."/>
            <person name="Mohanty A."/>
            <person name="Bharti A.K."/>
            <person name="Gaur A."/>
            <person name="Gupta V."/>
            <person name="Kumar D."/>
            <person name="Ravi V."/>
            <person name="Vij S."/>
            <person name="Kapur A."/>
            <person name="Khurana P."/>
            <person name="Khurana P."/>
            <person name="Khurana J.P."/>
            <person name="Tyagi A.K."/>
            <person name="Gaikwad K."/>
            <person name="Singh A."/>
            <person name="Dalal V."/>
            <person name="Srivastava S."/>
            <person name="Dixit A."/>
            <person name="Pal A.K."/>
            <person name="Ghazi I.A."/>
            <person name="Yadav M."/>
            <person name="Pandit A."/>
            <person name="Bhargava A."/>
            <person name="Sureshbabu K."/>
            <person name="Batra K."/>
            <person name="Sharma T.R."/>
            <person name="Mohapatra T."/>
            <person name="Singh N.K."/>
            <person name="Messing J."/>
            <person name="Nelson A.B."/>
            <person name="Fuks G."/>
            <person name="Kavchok S."/>
            <person name="Keizer G."/>
            <person name="Linton E."/>
            <person name="Llaca V."/>
            <person name="Song R."/>
            <person name="Tanyolac B."/>
            <person name="Young S."/>
            <person name="Ho-Il K."/>
            <person name="Hahn J.H."/>
            <person name="Sangsakoo G."/>
            <person name="Vanavichit A."/>
            <person name="de Mattos Luiz.A.T."/>
            <person name="Zimmer P.D."/>
            <person name="Malone G."/>
            <person name="Dellagostin O."/>
            <person name="de Oliveira A.C."/>
            <person name="Bevan M."/>
            <person name="Bancroft I."/>
            <person name="Minx P."/>
            <person name="Cordum H."/>
            <person name="Wilson R."/>
            <person name="Cheng Z."/>
            <person name="Jin W."/>
            <person name="Jiang J."/>
            <person name="Leong S.A."/>
            <person name="Iwama H."/>
            <person name="Gojobori T."/>
            <person name="Itoh T."/>
            <person name="Niimura Y."/>
            <person name="Fujii Y."/>
            <person name="Habara T."/>
            <person name="Sakai H."/>
            <person name="Sato Y."/>
            <person name="Wilson G."/>
            <person name="Kumar K."/>
            <person name="McCouch S."/>
            <person name="Juretic N."/>
            <person name="Hoen D."/>
            <person name="Wright S."/>
            <person name="Bruskiewich R."/>
            <person name="Bureau T."/>
            <person name="Miyao A."/>
            <person name="Hirochika H."/>
            <person name="Nishikawa T."/>
            <person name="Kadowaki K."/>
            <person name="Sugiura M."/>
            <person name="Burr B."/>
            <person name="Sasaki T."/>
        </authorList>
    </citation>
    <scope>NUCLEOTIDE SEQUENCE [LARGE SCALE GENOMIC DNA]</scope>
    <source>
        <strain evidence="3">cv. Nipponbare</strain>
    </source>
</reference>
<evidence type="ECO:0000313" key="2">
    <source>
        <dbReference type="EMBL" id="BAS80051.1"/>
    </source>
</evidence>
<keyword evidence="3" id="KW-1185">Reference proteome</keyword>
<reference evidence="2 3" key="2">
    <citation type="journal article" date="2013" name="Plant Cell Physiol.">
        <title>Rice Annotation Project Database (RAP-DB): an integrative and interactive database for rice genomics.</title>
        <authorList>
            <person name="Sakai H."/>
            <person name="Lee S.S."/>
            <person name="Tanaka T."/>
            <person name="Numa H."/>
            <person name="Kim J."/>
            <person name="Kawahara Y."/>
            <person name="Wakimoto H."/>
            <person name="Yang C.C."/>
            <person name="Iwamoto M."/>
            <person name="Abe T."/>
            <person name="Yamada Y."/>
            <person name="Muto A."/>
            <person name="Inokuchi H."/>
            <person name="Ikemura T."/>
            <person name="Matsumoto T."/>
            <person name="Sasaki T."/>
            <person name="Itoh T."/>
        </authorList>
    </citation>
    <scope>NUCLEOTIDE SEQUENCE [LARGE SCALE GENOMIC DNA]</scope>
    <source>
        <strain evidence="3">cv. Nipponbare</strain>
    </source>
</reference>
<dbReference type="Proteomes" id="UP000059680">
    <property type="component" value="Chromosome 2"/>
</dbReference>
<protein>
    <submittedName>
        <fullName evidence="2">Os02g0650500 protein</fullName>
    </submittedName>
</protein>
<feature type="region of interest" description="Disordered" evidence="1">
    <location>
        <begin position="25"/>
        <end position="51"/>
    </location>
</feature>
<organism evidence="2 3">
    <name type="scientific">Oryza sativa subsp. japonica</name>
    <name type="common">Rice</name>
    <dbReference type="NCBI Taxonomy" id="39947"/>
    <lineage>
        <taxon>Eukaryota</taxon>
        <taxon>Viridiplantae</taxon>
        <taxon>Streptophyta</taxon>
        <taxon>Embryophyta</taxon>
        <taxon>Tracheophyta</taxon>
        <taxon>Spermatophyta</taxon>
        <taxon>Magnoliopsida</taxon>
        <taxon>Liliopsida</taxon>
        <taxon>Poales</taxon>
        <taxon>Poaceae</taxon>
        <taxon>BOP clade</taxon>
        <taxon>Oryzoideae</taxon>
        <taxon>Oryzeae</taxon>
        <taxon>Oryzinae</taxon>
        <taxon>Oryza</taxon>
        <taxon>Oryza sativa</taxon>
    </lineage>
</organism>
<name>A0A0P0VMH5_ORYSJ</name>
<dbReference type="ExpressionAtlas" id="A0A0P0VMH5">
    <property type="expression patterns" value="baseline and differential"/>
</dbReference>
<proteinExistence type="predicted"/>
<dbReference type="EMBL" id="AP014958">
    <property type="protein sequence ID" value="BAS80051.1"/>
    <property type="molecule type" value="Genomic_DNA"/>
</dbReference>
<feature type="non-terminal residue" evidence="2">
    <location>
        <position position="1"/>
    </location>
</feature>
<dbReference type="AlphaFoldDB" id="A0A0P0VMH5"/>
<dbReference type="Gramene" id="Os02t0650500-02">
    <property type="protein sequence ID" value="Os02t0650500-02"/>
    <property type="gene ID" value="Os02g0650500"/>
</dbReference>
<gene>
    <name evidence="2" type="ordered locus">Os02g0650500</name>
    <name evidence="2" type="ORF">OSNPB_020650500</name>
</gene>
<evidence type="ECO:0000313" key="3">
    <source>
        <dbReference type="Proteomes" id="UP000059680"/>
    </source>
</evidence>
<reference evidence="2 3" key="3">
    <citation type="journal article" date="2013" name="Rice">
        <title>Improvement of the Oryza sativa Nipponbare reference genome using next generation sequence and optical map data.</title>
        <authorList>
            <person name="Kawahara Y."/>
            <person name="de la Bastide M."/>
            <person name="Hamilton J.P."/>
            <person name="Kanamori H."/>
            <person name="McCombie W.R."/>
            <person name="Ouyang S."/>
            <person name="Schwartz D.C."/>
            <person name="Tanaka T."/>
            <person name="Wu J."/>
            <person name="Zhou S."/>
            <person name="Childs K.L."/>
            <person name="Davidson R.M."/>
            <person name="Lin H."/>
            <person name="Quesada-Ocampo L."/>
            <person name="Vaillancourt B."/>
            <person name="Sakai H."/>
            <person name="Lee S.S."/>
            <person name="Kim J."/>
            <person name="Numa H."/>
            <person name="Itoh T."/>
            <person name="Buell C.R."/>
            <person name="Matsumoto T."/>
        </authorList>
    </citation>
    <scope>NUCLEOTIDE SEQUENCE [LARGE SCALE GENOMIC DNA]</scope>
    <source>
        <strain evidence="3">cv. Nipponbare</strain>
    </source>
</reference>
<evidence type="ECO:0000256" key="1">
    <source>
        <dbReference type="SAM" id="MobiDB-lite"/>
    </source>
</evidence>
<sequence>SCLAKHAKDRPTMREVVESIKQVMQHNELDGDVEASGESSPPHEVPGKPTADDVAVAAARRRMLHLAALGENANNIARRRFMLMRAAAAPTPT</sequence>
<accession>A0A0P0VMH5</accession>